<evidence type="ECO:0000313" key="4">
    <source>
        <dbReference type="Proteomes" id="UP000198919"/>
    </source>
</evidence>
<evidence type="ECO:0000313" key="3">
    <source>
        <dbReference type="EMBL" id="SFJ90288.1"/>
    </source>
</evidence>
<dbReference type="Proteomes" id="UP000224607">
    <property type="component" value="Unassembled WGS sequence"/>
</dbReference>
<gene>
    <name evidence="3" type="ORF">SAMN05421680_11952</name>
    <name evidence="2" type="ORF">Xmau_03848</name>
</gene>
<dbReference type="RefSeq" id="WP_092512806.1">
    <property type="nucleotide sequence ID" value="NZ_CAWNQB010000013.1"/>
</dbReference>
<organism evidence="3 4">
    <name type="scientific">Xenorhabdus mauleonii</name>
    <dbReference type="NCBI Taxonomy" id="351675"/>
    <lineage>
        <taxon>Bacteria</taxon>
        <taxon>Pseudomonadati</taxon>
        <taxon>Pseudomonadota</taxon>
        <taxon>Gammaproteobacteria</taxon>
        <taxon>Enterobacterales</taxon>
        <taxon>Morganellaceae</taxon>
        <taxon>Xenorhabdus</taxon>
    </lineage>
</organism>
<evidence type="ECO:0000256" key="1">
    <source>
        <dbReference type="SAM" id="Phobius"/>
    </source>
</evidence>
<dbReference type="STRING" id="351675.SAMN05421680_11952"/>
<accession>A0A1I3V4A9</accession>
<protein>
    <recommendedName>
        <fullName evidence="6">TraQ</fullName>
    </recommendedName>
</protein>
<name>A0A1I3V4A9_9GAMM</name>
<reference evidence="4" key="2">
    <citation type="submission" date="2016-10" db="EMBL/GenBank/DDBJ databases">
        <authorList>
            <person name="Varghese N."/>
            <person name="Submissions S."/>
        </authorList>
    </citation>
    <scope>NUCLEOTIDE SEQUENCE [LARGE SCALE GENOMIC DNA]</scope>
    <source>
        <strain evidence="4">DSM 17908</strain>
    </source>
</reference>
<keyword evidence="5" id="KW-1185">Reference proteome</keyword>
<dbReference type="EMBL" id="FORG01000019">
    <property type="protein sequence ID" value="SFJ90288.1"/>
    <property type="molecule type" value="Genomic_DNA"/>
</dbReference>
<keyword evidence="1" id="KW-0472">Membrane</keyword>
<proteinExistence type="predicted"/>
<evidence type="ECO:0008006" key="6">
    <source>
        <dbReference type="Google" id="ProtNLM"/>
    </source>
</evidence>
<dbReference type="EMBL" id="NITY01000020">
    <property type="protein sequence ID" value="PHM37630.1"/>
    <property type="molecule type" value="Genomic_DNA"/>
</dbReference>
<dbReference type="InterPro" id="IPR048039">
    <property type="entry name" value="TraQ-like"/>
</dbReference>
<sequence length="176" mass="18644">MDLVQIIANAINNISQAGIKLMLILGVMSGLIILMGHFANIASRARRGQLQDGPGKIVGVILIGGCLITLHSVMNATSNQMALGDITFGAIAYVSEGKYGPAAVAINAVLTLLQWVGVIYAYQGGLRLRRSLKDGHTSLSAGDDVYSGITRLIIGALLAANPRLIDLIQNTIKLHW</sequence>
<keyword evidence="1" id="KW-0812">Transmembrane</keyword>
<reference evidence="3" key="1">
    <citation type="submission" date="2016-10" db="EMBL/GenBank/DDBJ databases">
        <authorList>
            <person name="de Groot N.N."/>
        </authorList>
    </citation>
    <scope>NUCLEOTIDE SEQUENCE [LARGE SCALE GENOMIC DNA]</scope>
    <source>
        <strain evidence="3">DSM 17908</strain>
    </source>
</reference>
<evidence type="ECO:0000313" key="5">
    <source>
        <dbReference type="Proteomes" id="UP000224607"/>
    </source>
</evidence>
<dbReference type="NCBIfam" id="NF033883">
    <property type="entry name" value="conj_TraQ_IncI1"/>
    <property type="match status" value="1"/>
</dbReference>
<dbReference type="Proteomes" id="UP000198919">
    <property type="component" value="Unassembled WGS sequence"/>
</dbReference>
<evidence type="ECO:0000313" key="2">
    <source>
        <dbReference type="EMBL" id="PHM37630.1"/>
    </source>
</evidence>
<dbReference type="AlphaFoldDB" id="A0A1I3V4A9"/>
<feature type="transmembrane region" description="Helical" evidence="1">
    <location>
        <begin position="54"/>
        <end position="74"/>
    </location>
</feature>
<dbReference type="OrthoDB" id="6628333at2"/>
<feature type="transmembrane region" description="Helical" evidence="1">
    <location>
        <begin position="102"/>
        <end position="122"/>
    </location>
</feature>
<keyword evidence="1" id="KW-1133">Transmembrane helix</keyword>
<reference evidence="2 5" key="3">
    <citation type="journal article" date="2017" name="Nat. Microbiol.">
        <title>Natural product diversity associated with the nematode symbionts Photorhabdus and Xenorhabdus.</title>
        <authorList>
            <person name="Tobias N.J."/>
            <person name="Wolff H."/>
            <person name="Djahanschiri B."/>
            <person name="Grundmann F."/>
            <person name="Kronenwerth M."/>
            <person name="Shi Y.M."/>
            <person name="Simonyi S."/>
            <person name="Grun P."/>
            <person name="Shapiro-Ilan D."/>
            <person name="Pidot S.J."/>
            <person name="Stinear T.P."/>
            <person name="Ebersberger I."/>
            <person name="Bode H.B."/>
        </authorList>
    </citation>
    <scope>NUCLEOTIDE SEQUENCE [LARGE SCALE GENOMIC DNA]</scope>
    <source>
        <strain evidence="2 5">DSM 17908</strain>
    </source>
</reference>
<feature type="transmembrane region" description="Helical" evidence="1">
    <location>
        <begin position="21"/>
        <end position="42"/>
    </location>
</feature>